<evidence type="ECO:0000313" key="3">
    <source>
        <dbReference type="EnsemblPlants" id="OMERI01G30520.3"/>
    </source>
</evidence>
<sequence>MAKNSTLIAAALLLLVAASLAAALLYSAGPRDVDGLVGALLRATLPFSPMDVLPLLPRTAAMAALRALRGVSDIFPVFVGAASDRSGATNKAHSWTCIDLYVFATPYRVTWDYYFVGREHTLDFKEWESEAEYEYVKRKGVSIFLMPSGTIGTLRALWDVFPLFTNTQWGENSNLAFLKKHMGATFEERPKPWVSELNVDDIHSGDFLVLSKIRGRWGGFETLEKWVTGAYAGHTAVCLRDSEGKLWVGESGHENEQGEDIIAILPWEEWWDFEVKKDDSNPQIALLPLHPDLRAKFNETAAWEYAKSMDGKPYGYHNMIFSWIDTISDNYPPPLDAHVVASVMTMWNKLQPEYAANMWKEALNKRLGTKGLDLPEIIVESEKRGMTFDKLLTVPEQDKWVYTDGQSASCVAYVLMMYKEAGLFDQIASSIEVTEFTIKDAYSLNFFENNMTRLPVWCNKDDSVKLPFCQIKGRYRMELPGYNTMQPYPHMNESGEIGPETASVRLDRKLPVFTFLYGEVGMFTLLSISILPNFGVIKFTKF</sequence>
<organism evidence="3">
    <name type="scientific">Oryza meridionalis</name>
    <dbReference type="NCBI Taxonomy" id="40149"/>
    <lineage>
        <taxon>Eukaryota</taxon>
        <taxon>Viridiplantae</taxon>
        <taxon>Streptophyta</taxon>
        <taxon>Embryophyta</taxon>
        <taxon>Tracheophyta</taxon>
        <taxon>Spermatophyta</taxon>
        <taxon>Magnoliopsida</taxon>
        <taxon>Liliopsida</taxon>
        <taxon>Poales</taxon>
        <taxon>Poaceae</taxon>
        <taxon>BOP clade</taxon>
        <taxon>Oryzoideae</taxon>
        <taxon>Oryzeae</taxon>
        <taxon>Oryzinae</taxon>
        <taxon>Oryza</taxon>
    </lineage>
</organism>
<accession>A0A0E0C8Q4</accession>
<evidence type="ECO:0000256" key="2">
    <source>
        <dbReference type="SAM" id="SignalP"/>
    </source>
</evidence>
<protein>
    <submittedName>
        <fullName evidence="3">Uncharacterized protein</fullName>
    </submittedName>
</protein>
<reference evidence="3" key="1">
    <citation type="submission" date="2015-04" db="UniProtKB">
        <authorList>
            <consortium name="EnsemblPlants"/>
        </authorList>
    </citation>
    <scope>IDENTIFICATION</scope>
</reference>
<proteinExistence type="predicted"/>
<dbReference type="AlphaFoldDB" id="A0A0E0C8Q4"/>
<keyword evidence="1" id="KW-0812">Transmembrane</keyword>
<dbReference type="EnsemblPlants" id="OMERI01G30520.3">
    <property type="protein sequence ID" value="OMERI01G30520.3"/>
    <property type="gene ID" value="OMERI01G30520"/>
</dbReference>
<feature type="chain" id="PRO_5002355580" evidence="2">
    <location>
        <begin position="22"/>
        <end position="542"/>
    </location>
</feature>
<keyword evidence="4" id="KW-1185">Reference proteome</keyword>
<feature type="signal peptide" evidence="2">
    <location>
        <begin position="1"/>
        <end position="21"/>
    </location>
</feature>
<dbReference type="Gramene" id="OMERI01G30520.3">
    <property type="protein sequence ID" value="OMERI01G30520.3"/>
    <property type="gene ID" value="OMERI01G30520"/>
</dbReference>
<evidence type="ECO:0000313" key="4">
    <source>
        <dbReference type="Proteomes" id="UP000008021"/>
    </source>
</evidence>
<name>A0A0E0C8Q4_9ORYZ</name>
<evidence type="ECO:0000256" key="1">
    <source>
        <dbReference type="SAM" id="Phobius"/>
    </source>
</evidence>
<dbReference type="PANTHER" id="PTHR31354">
    <property type="entry name" value="OS01G0793500 PROTEIN"/>
    <property type="match status" value="1"/>
</dbReference>
<reference evidence="3" key="2">
    <citation type="submission" date="2018-05" db="EMBL/GenBank/DDBJ databases">
        <title>OmerRS3 (Oryza meridionalis Reference Sequence Version 3).</title>
        <authorList>
            <person name="Zhang J."/>
            <person name="Kudrna D."/>
            <person name="Lee S."/>
            <person name="Talag J."/>
            <person name="Welchert J."/>
            <person name="Wing R.A."/>
        </authorList>
    </citation>
    <scope>NUCLEOTIDE SEQUENCE [LARGE SCALE GENOMIC DNA]</scope>
    <source>
        <strain evidence="3">cv. OR44</strain>
    </source>
</reference>
<keyword evidence="2" id="KW-0732">Signal</keyword>
<dbReference type="Gene3D" id="3.90.1720.10">
    <property type="entry name" value="endopeptidase domain like (from Nostoc punctiforme)"/>
    <property type="match status" value="1"/>
</dbReference>
<keyword evidence="1" id="KW-0472">Membrane</keyword>
<keyword evidence="1" id="KW-1133">Transmembrane helix</keyword>
<dbReference type="PANTHER" id="PTHR31354:SF2">
    <property type="entry name" value="OS01G0793500 PROTEIN"/>
    <property type="match status" value="1"/>
</dbReference>
<feature type="transmembrane region" description="Helical" evidence="1">
    <location>
        <begin position="515"/>
        <end position="537"/>
    </location>
</feature>
<dbReference type="Proteomes" id="UP000008021">
    <property type="component" value="Chromosome 1"/>
</dbReference>